<proteinExistence type="predicted"/>
<keyword evidence="2" id="KW-0548">Nucleotidyltransferase</keyword>
<evidence type="ECO:0000256" key="6">
    <source>
        <dbReference type="ARBA" id="ARBA00047939"/>
    </source>
</evidence>
<dbReference type="InterPro" id="IPR036597">
    <property type="entry name" value="Fido-like_dom_sf"/>
</dbReference>
<dbReference type="PANTHER" id="PTHR39560">
    <property type="entry name" value="PROTEIN ADENYLYLTRANSFERASE FIC-RELATED"/>
    <property type="match status" value="1"/>
</dbReference>
<keyword evidence="10" id="KW-1185">Reference proteome</keyword>
<dbReference type="EC" id="2.7.7.108" evidence="5"/>
<evidence type="ECO:0000313" key="10">
    <source>
        <dbReference type="Proteomes" id="UP001240984"/>
    </source>
</evidence>
<evidence type="ECO:0000259" key="8">
    <source>
        <dbReference type="PROSITE" id="PS51459"/>
    </source>
</evidence>
<reference evidence="9 10" key="1">
    <citation type="submission" date="2023-07" db="EMBL/GenBank/DDBJ databases">
        <title>Sequencing the genomes of 1000 actinobacteria strains.</title>
        <authorList>
            <person name="Klenk H.-P."/>
        </authorList>
    </citation>
    <scope>NUCLEOTIDE SEQUENCE [LARGE SCALE GENOMIC DNA]</scope>
    <source>
        <strain evidence="9 10">DSM 44710</strain>
    </source>
</reference>
<feature type="domain" description="Fido" evidence="8">
    <location>
        <begin position="50"/>
        <end position="188"/>
    </location>
</feature>
<dbReference type="PANTHER" id="PTHR39560:SF1">
    <property type="entry name" value="PROTEIN ADENYLYLTRANSFERASE FIC-RELATED"/>
    <property type="match status" value="1"/>
</dbReference>
<gene>
    <name evidence="9" type="ORF">J2S43_005492</name>
</gene>
<name>A0ABT9N041_9ACTN</name>
<comment type="catalytic activity">
    <reaction evidence="7">
        <text>L-tyrosyl-[protein] + ATP = O-(5'-adenylyl)-L-tyrosyl-[protein] + diphosphate</text>
        <dbReference type="Rhea" id="RHEA:54288"/>
        <dbReference type="Rhea" id="RHEA-COMP:10136"/>
        <dbReference type="Rhea" id="RHEA-COMP:13846"/>
        <dbReference type="ChEBI" id="CHEBI:30616"/>
        <dbReference type="ChEBI" id="CHEBI:33019"/>
        <dbReference type="ChEBI" id="CHEBI:46858"/>
        <dbReference type="ChEBI" id="CHEBI:83624"/>
        <dbReference type="EC" id="2.7.7.108"/>
    </reaction>
</comment>
<dbReference type="RefSeq" id="WP_306833978.1">
    <property type="nucleotide sequence ID" value="NZ_JAUSRA010000001.1"/>
</dbReference>
<keyword evidence="3" id="KW-0547">Nucleotide-binding</keyword>
<dbReference type="InterPro" id="IPR003812">
    <property type="entry name" value="Fido"/>
</dbReference>
<keyword evidence="4" id="KW-0067">ATP-binding</keyword>
<keyword evidence="1" id="KW-0808">Transferase</keyword>
<evidence type="ECO:0000256" key="2">
    <source>
        <dbReference type="ARBA" id="ARBA00022695"/>
    </source>
</evidence>
<evidence type="ECO:0000256" key="7">
    <source>
        <dbReference type="ARBA" id="ARBA00048696"/>
    </source>
</evidence>
<protein>
    <recommendedName>
        <fullName evidence="5">protein adenylyltransferase</fullName>
        <ecNumber evidence="5">2.7.7.108</ecNumber>
    </recommendedName>
</protein>
<evidence type="ECO:0000256" key="5">
    <source>
        <dbReference type="ARBA" id="ARBA00034531"/>
    </source>
</evidence>
<accession>A0ABT9N041</accession>
<comment type="catalytic activity">
    <reaction evidence="6">
        <text>L-threonyl-[protein] + ATP = 3-O-(5'-adenylyl)-L-threonyl-[protein] + diphosphate</text>
        <dbReference type="Rhea" id="RHEA:54292"/>
        <dbReference type="Rhea" id="RHEA-COMP:11060"/>
        <dbReference type="Rhea" id="RHEA-COMP:13847"/>
        <dbReference type="ChEBI" id="CHEBI:30013"/>
        <dbReference type="ChEBI" id="CHEBI:30616"/>
        <dbReference type="ChEBI" id="CHEBI:33019"/>
        <dbReference type="ChEBI" id="CHEBI:138113"/>
        <dbReference type="EC" id="2.7.7.108"/>
    </reaction>
</comment>
<dbReference type="Proteomes" id="UP001240984">
    <property type="component" value="Unassembled WGS sequence"/>
</dbReference>
<dbReference type="SUPFAM" id="SSF140931">
    <property type="entry name" value="Fic-like"/>
    <property type="match status" value="1"/>
</dbReference>
<evidence type="ECO:0000256" key="4">
    <source>
        <dbReference type="ARBA" id="ARBA00022840"/>
    </source>
</evidence>
<dbReference type="PROSITE" id="PS51459">
    <property type="entry name" value="FIDO"/>
    <property type="match status" value="1"/>
</dbReference>
<dbReference type="Pfam" id="PF02661">
    <property type="entry name" value="Fic"/>
    <property type="match status" value="1"/>
</dbReference>
<organism evidence="9 10">
    <name type="scientific">Catenuloplanes nepalensis</name>
    <dbReference type="NCBI Taxonomy" id="587533"/>
    <lineage>
        <taxon>Bacteria</taxon>
        <taxon>Bacillati</taxon>
        <taxon>Actinomycetota</taxon>
        <taxon>Actinomycetes</taxon>
        <taxon>Micromonosporales</taxon>
        <taxon>Micromonosporaceae</taxon>
        <taxon>Catenuloplanes</taxon>
    </lineage>
</organism>
<dbReference type="Gene3D" id="1.10.3290.10">
    <property type="entry name" value="Fido-like domain"/>
    <property type="match status" value="1"/>
</dbReference>
<evidence type="ECO:0000256" key="3">
    <source>
        <dbReference type="ARBA" id="ARBA00022741"/>
    </source>
</evidence>
<evidence type="ECO:0000313" key="9">
    <source>
        <dbReference type="EMBL" id="MDP9796980.1"/>
    </source>
</evidence>
<evidence type="ECO:0000256" key="1">
    <source>
        <dbReference type="ARBA" id="ARBA00022679"/>
    </source>
</evidence>
<sequence length="193" mass="21842">MTEEDPYVEDSGVLINKLGLTSAPALSRAEADLTFAAMLRISVHAVPGDYDLRHLSRFHREIFGAVYEWAGRIRTVNIARTSQDMFCQWRFIESYSAGVFSELAEENRLAGLTRRAFVRRLAHYYAEINAIHPFREGNGRTQRAFLRQLAREAGWRLAWKDLAGPENDRASAAALHGDEEPLVRLLDGLITPL</sequence>
<dbReference type="EMBL" id="JAUSRA010000001">
    <property type="protein sequence ID" value="MDP9796980.1"/>
    <property type="molecule type" value="Genomic_DNA"/>
</dbReference>
<comment type="caution">
    <text evidence="9">The sequence shown here is derived from an EMBL/GenBank/DDBJ whole genome shotgun (WGS) entry which is preliminary data.</text>
</comment>